<keyword evidence="2" id="KW-1185">Reference proteome</keyword>
<evidence type="ECO:0000313" key="2">
    <source>
        <dbReference type="Proteomes" id="UP001206895"/>
    </source>
</evidence>
<name>A0ABT1HI74_9NOCA</name>
<gene>
    <name evidence="1" type="ORF">LX13_002903</name>
</gene>
<organism evidence="1 2">
    <name type="scientific">Williamsia maris</name>
    <dbReference type="NCBI Taxonomy" id="72806"/>
    <lineage>
        <taxon>Bacteria</taxon>
        <taxon>Bacillati</taxon>
        <taxon>Actinomycetota</taxon>
        <taxon>Actinomycetes</taxon>
        <taxon>Mycobacteriales</taxon>
        <taxon>Nocardiaceae</taxon>
        <taxon>Williamsia</taxon>
    </lineage>
</organism>
<accession>A0ABT1HI74</accession>
<sequence>MSVTNLEFAINQFGSASSTMSEPVSVYDPASGCDLVLGTPRSAPDLWMQYLDGAQSLYAAHGVSAALDYDAVVDGDSTTLFYAAVDRSGVIRGGHRAQGPYLDVRDSHALVEWDGNDGRDELIAAVNSRLGYGVVEMKTAWVDPTADDPSAVSALLARVAVPTMTMTGARFIMATAAEHVLRRWSSSGGRVDKRVPASAYPDERYRTSLMWWDRETMERLAEPAVWQQIREEAYVWNGLGGELGDRSVA</sequence>
<protein>
    <submittedName>
        <fullName evidence="1">Uncharacterized protein</fullName>
    </submittedName>
</protein>
<dbReference type="EMBL" id="JAMTCJ010000003">
    <property type="protein sequence ID" value="MCP2177075.1"/>
    <property type="molecule type" value="Genomic_DNA"/>
</dbReference>
<reference evidence="1 2" key="1">
    <citation type="submission" date="2022-06" db="EMBL/GenBank/DDBJ databases">
        <title>Genomic Encyclopedia of Archaeal and Bacterial Type Strains, Phase II (KMG-II): from individual species to whole genera.</title>
        <authorList>
            <person name="Goeker M."/>
        </authorList>
    </citation>
    <scope>NUCLEOTIDE SEQUENCE [LARGE SCALE GENOMIC DNA]</scope>
    <source>
        <strain evidence="1 2">DSM 44693</strain>
    </source>
</reference>
<evidence type="ECO:0000313" key="1">
    <source>
        <dbReference type="EMBL" id="MCP2177075.1"/>
    </source>
</evidence>
<dbReference type="Proteomes" id="UP001206895">
    <property type="component" value="Unassembled WGS sequence"/>
</dbReference>
<proteinExistence type="predicted"/>
<comment type="caution">
    <text evidence="1">The sequence shown here is derived from an EMBL/GenBank/DDBJ whole genome shotgun (WGS) entry which is preliminary data.</text>
</comment>